<feature type="compositionally biased region" description="Low complexity" evidence="1">
    <location>
        <begin position="56"/>
        <end position="67"/>
    </location>
</feature>
<reference evidence="2 3" key="1">
    <citation type="submission" date="2018-03" db="EMBL/GenBank/DDBJ databases">
        <title>Genomic Encyclopedia of Archaeal and Bacterial Type Strains, Phase II (KMG-II): from individual species to whole genera.</title>
        <authorList>
            <person name="Goeker M."/>
        </authorList>
    </citation>
    <scope>NUCLEOTIDE SEQUENCE [LARGE SCALE GENOMIC DNA]</scope>
    <source>
        <strain evidence="2 3">DSM 100065</strain>
    </source>
</reference>
<dbReference type="Proteomes" id="UP000237752">
    <property type="component" value="Unassembled WGS sequence"/>
</dbReference>
<protein>
    <submittedName>
        <fullName evidence="2">Uncharacterized protein</fullName>
    </submittedName>
</protein>
<name>A0A2T0ZBZ3_9ACTN</name>
<dbReference type="AlphaFoldDB" id="A0A2T0ZBZ3"/>
<keyword evidence="3" id="KW-1185">Reference proteome</keyword>
<gene>
    <name evidence="2" type="ORF">CLV47_1242</name>
</gene>
<evidence type="ECO:0000313" key="2">
    <source>
        <dbReference type="EMBL" id="PRZ33869.1"/>
    </source>
</evidence>
<accession>A0A2T0ZBZ3</accession>
<organism evidence="2 3">
    <name type="scientific">Antricoccus suffuscus</name>
    <dbReference type="NCBI Taxonomy" id="1629062"/>
    <lineage>
        <taxon>Bacteria</taxon>
        <taxon>Bacillati</taxon>
        <taxon>Actinomycetota</taxon>
        <taxon>Actinomycetes</taxon>
        <taxon>Geodermatophilales</taxon>
        <taxon>Antricoccaceae</taxon>
        <taxon>Antricoccus</taxon>
    </lineage>
</organism>
<dbReference type="EMBL" id="PVUE01000024">
    <property type="protein sequence ID" value="PRZ33869.1"/>
    <property type="molecule type" value="Genomic_DNA"/>
</dbReference>
<evidence type="ECO:0000256" key="1">
    <source>
        <dbReference type="SAM" id="MobiDB-lite"/>
    </source>
</evidence>
<sequence length="157" mass="16444">MNLRQAHYCAMVEYSPNKSRNKVRQLLSSGAAGLLILGCNAACTTGSSVNADSARKSSPAPASSPNPVDATDSVADLAAKVGCGEVIPEKVVISIDAGRCTIPSGNIAYIRTFSDNNFRGQYLDLITQPGMPLSYAIGDSWVVFGYQLGDNELAALA</sequence>
<feature type="region of interest" description="Disordered" evidence="1">
    <location>
        <begin position="50"/>
        <end position="69"/>
    </location>
</feature>
<evidence type="ECO:0000313" key="3">
    <source>
        <dbReference type="Proteomes" id="UP000237752"/>
    </source>
</evidence>
<comment type="caution">
    <text evidence="2">The sequence shown here is derived from an EMBL/GenBank/DDBJ whole genome shotgun (WGS) entry which is preliminary data.</text>
</comment>
<proteinExistence type="predicted"/>